<feature type="domain" description="FMN hydroxy acid dehydrogenase" evidence="22">
    <location>
        <begin position="70"/>
        <end position="436"/>
    </location>
</feature>
<evidence type="ECO:0000256" key="19">
    <source>
        <dbReference type="PIRSR" id="PIRSR000138-2"/>
    </source>
</evidence>
<keyword evidence="9" id="KW-0560">Oxidoreductase</keyword>
<dbReference type="Gene3D" id="3.10.120.10">
    <property type="entry name" value="Cytochrome b5-like heme/steroid binding domain"/>
    <property type="match status" value="1"/>
</dbReference>
<evidence type="ECO:0000256" key="2">
    <source>
        <dbReference type="ARBA" id="ARBA00001970"/>
    </source>
</evidence>
<dbReference type="SUPFAM" id="SSF55856">
    <property type="entry name" value="Cytochrome b5-like heme/steroid binding domain"/>
    <property type="match status" value="1"/>
</dbReference>
<name>A0AA38XRQ3_9EURO</name>
<feature type="binding site" evidence="19">
    <location>
        <begin position="362"/>
        <end position="366"/>
    </location>
    <ligand>
        <name>FMN</name>
        <dbReference type="ChEBI" id="CHEBI:58210"/>
    </ligand>
</feature>
<keyword evidence="10" id="KW-0408">Iron</keyword>
<feature type="binding site" evidence="19">
    <location>
        <position position="178"/>
    </location>
    <ligand>
        <name>FMN</name>
        <dbReference type="ChEBI" id="CHEBI:58210"/>
    </ligand>
</feature>
<evidence type="ECO:0000256" key="8">
    <source>
        <dbReference type="ARBA" id="ARBA00022723"/>
    </source>
</evidence>
<feature type="binding site" evidence="19">
    <location>
        <position position="241"/>
    </location>
    <ligand>
        <name>glyoxylate</name>
        <dbReference type="ChEBI" id="CHEBI:36655"/>
    </ligand>
</feature>
<dbReference type="AlphaFoldDB" id="A0AA38XRQ3"/>
<evidence type="ECO:0000256" key="13">
    <source>
        <dbReference type="ARBA" id="ARBA00052399"/>
    </source>
</evidence>
<evidence type="ECO:0000256" key="11">
    <source>
        <dbReference type="ARBA" id="ARBA00023128"/>
    </source>
</evidence>
<feature type="binding site" evidence="19">
    <location>
        <position position="232"/>
    </location>
    <ligand>
        <name>FMN</name>
        <dbReference type="ChEBI" id="CHEBI:58210"/>
    </ligand>
</feature>
<evidence type="ECO:0000256" key="7">
    <source>
        <dbReference type="ARBA" id="ARBA00022643"/>
    </source>
</evidence>
<gene>
    <name evidence="23" type="ORF">H2204_012789</name>
</gene>
<dbReference type="EMBL" id="JAPDRN010000135">
    <property type="protein sequence ID" value="KAJ9619078.1"/>
    <property type="molecule type" value="Genomic_DNA"/>
</dbReference>
<dbReference type="InterPro" id="IPR000262">
    <property type="entry name" value="FMN-dep_DH"/>
</dbReference>
<evidence type="ECO:0000256" key="4">
    <source>
        <dbReference type="ARBA" id="ARBA00011881"/>
    </source>
</evidence>
<evidence type="ECO:0000256" key="1">
    <source>
        <dbReference type="ARBA" id="ARBA00001917"/>
    </source>
</evidence>
<dbReference type="EC" id="1.1.2.3" evidence="16"/>
<proteinExistence type="inferred from homology"/>
<comment type="similarity">
    <text evidence="12">Belongs to the FMN-dependent alpha-hydroxy acid dehydrogenase family.</text>
</comment>
<keyword evidence="6 19" id="KW-0285">Flavoprotein</keyword>
<evidence type="ECO:0000256" key="14">
    <source>
        <dbReference type="ARBA" id="ARBA00061137"/>
    </source>
</evidence>
<dbReference type="Proteomes" id="UP001172681">
    <property type="component" value="Unassembled WGS sequence"/>
</dbReference>
<dbReference type="InterPro" id="IPR013785">
    <property type="entry name" value="Aldolase_TIM"/>
</dbReference>
<comment type="caution">
    <text evidence="23">The sequence shown here is derived from an EMBL/GenBank/DDBJ whole genome shotgun (WGS) entry which is preliminary data.</text>
</comment>
<evidence type="ECO:0000256" key="15">
    <source>
        <dbReference type="ARBA" id="ARBA00061589"/>
    </source>
</evidence>
<organism evidence="23 24">
    <name type="scientific">Knufia peltigerae</name>
    <dbReference type="NCBI Taxonomy" id="1002370"/>
    <lineage>
        <taxon>Eukaryota</taxon>
        <taxon>Fungi</taxon>
        <taxon>Dikarya</taxon>
        <taxon>Ascomycota</taxon>
        <taxon>Pezizomycotina</taxon>
        <taxon>Eurotiomycetes</taxon>
        <taxon>Chaetothyriomycetidae</taxon>
        <taxon>Chaetothyriales</taxon>
        <taxon>Trichomeriaceae</taxon>
        <taxon>Knufia</taxon>
    </lineage>
</organism>
<dbReference type="InterPro" id="IPR037458">
    <property type="entry name" value="L-MDH/L-LDH_FMN-bd"/>
</dbReference>
<evidence type="ECO:0000259" key="22">
    <source>
        <dbReference type="PROSITE" id="PS51349"/>
    </source>
</evidence>
<dbReference type="PANTHER" id="PTHR10578:SF104">
    <property type="entry name" value="CYTOCHROME B2, MITOCHONDRIAL-RELATED"/>
    <property type="match status" value="1"/>
</dbReference>
<keyword evidence="7 19" id="KW-0288">FMN</keyword>
<feature type="binding site" evidence="19">
    <location>
        <begin position="385"/>
        <end position="386"/>
    </location>
    <ligand>
        <name>FMN</name>
        <dbReference type="ChEBI" id="CHEBI:58210"/>
    </ligand>
</feature>
<dbReference type="PIRSF" id="PIRSF000138">
    <property type="entry name" value="Al-hdrx_acd_dh"/>
    <property type="match status" value="1"/>
</dbReference>
<protein>
    <recommendedName>
        <fullName evidence="17">L-lactate dehydrogenase (cytochrome)</fullName>
        <ecNumber evidence="16">1.1.2.3</ecNumber>
    </recommendedName>
</protein>
<keyword evidence="11" id="KW-0496">Mitochondrion</keyword>
<evidence type="ECO:0000313" key="24">
    <source>
        <dbReference type="Proteomes" id="UP001172681"/>
    </source>
</evidence>
<feature type="region of interest" description="Disordered" evidence="20">
    <location>
        <begin position="29"/>
        <end position="49"/>
    </location>
</feature>
<dbReference type="Gene3D" id="3.20.20.70">
    <property type="entry name" value="Aldolase class I"/>
    <property type="match status" value="1"/>
</dbReference>
<dbReference type="InterPro" id="IPR037396">
    <property type="entry name" value="FMN_HAD"/>
</dbReference>
<feature type="binding site" evidence="19">
    <location>
        <position position="331"/>
    </location>
    <ligand>
        <name>glyoxylate</name>
        <dbReference type="ChEBI" id="CHEBI:36655"/>
    </ligand>
</feature>
<dbReference type="InterPro" id="IPR036400">
    <property type="entry name" value="Cyt_B5-like_heme/steroid_sf"/>
</dbReference>
<dbReference type="SUPFAM" id="SSF51395">
    <property type="entry name" value="FMN-linked oxidoreductases"/>
    <property type="match status" value="1"/>
</dbReference>
<dbReference type="Pfam" id="PF01070">
    <property type="entry name" value="FMN_dh"/>
    <property type="match status" value="1"/>
</dbReference>
<dbReference type="InterPro" id="IPR008259">
    <property type="entry name" value="FMN_hydac_DH_AS"/>
</dbReference>
<evidence type="ECO:0000256" key="18">
    <source>
        <dbReference type="PIRSR" id="PIRSR000138-1"/>
    </source>
</evidence>
<evidence type="ECO:0000313" key="23">
    <source>
        <dbReference type="EMBL" id="KAJ9619078.1"/>
    </source>
</evidence>
<dbReference type="CDD" id="cd02922">
    <property type="entry name" value="FCB2_FMN"/>
    <property type="match status" value="1"/>
</dbReference>
<feature type="active site" description="Proton acceptor" evidence="18">
    <location>
        <position position="328"/>
    </location>
</feature>
<dbReference type="PROSITE" id="PS50255">
    <property type="entry name" value="CYTOCHROME_B5_2"/>
    <property type="match status" value="1"/>
</dbReference>
<evidence type="ECO:0000256" key="3">
    <source>
        <dbReference type="ARBA" id="ARBA00004569"/>
    </source>
</evidence>
<feature type="binding site" evidence="19">
    <location>
        <begin position="149"/>
        <end position="151"/>
    </location>
    <ligand>
        <name>FMN</name>
        <dbReference type="ChEBI" id="CHEBI:58210"/>
    </ligand>
</feature>
<feature type="compositionally biased region" description="Basic and acidic residues" evidence="20">
    <location>
        <begin position="40"/>
        <end position="49"/>
    </location>
</feature>
<evidence type="ECO:0000256" key="5">
    <source>
        <dbReference type="ARBA" id="ARBA00022617"/>
    </source>
</evidence>
<dbReference type="InterPro" id="IPR012133">
    <property type="entry name" value="Alpha-hydoxy_acid_DH_FMN"/>
</dbReference>
<comment type="catalytic activity">
    <reaction evidence="13">
        <text>(S)-lactate + 2 Fe(III)-[cytochrome c] = 2 Fe(II)-[cytochrome c] + pyruvate + 2 H(+)</text>
        <dbReference type="Rhea" id="RHEA:19909"/>
        <dbReference type="Rhea" id="RHEA-COMP:10350"/>
        <dbReference type="Rhea" id="RHEA-COMP:14399"/>
        <dbReference type="ChEBI" id="CHEBI:15361"/>
        <dbReference type="ChEBI" id="CHEBI:15378"/>
        <dbReference type="ChEBI" id="CHEBI:16651"/>
        <dbReference type="ChEBI" id="CHEBI:29033"/>
        <dbReference type="ChEBI" id="CHEBI:29034"/>
        <dbReference type="EC" id="1.1.2.3"/>
    </reaction>
    <physiologicalReaction direction="left-to-right" evidence="13">
        <dbReference type="Rhea" id="RHEA:19910"/>
    </physiologicalReaction>
</comment>
<sequence>MINDHPGGRDAVLRHAGKDATEDFIPIHPSDTLHKHLPKEKHLGPVKPDNKRKEVMNHVLVAKSGDSKDMPLKLCQNLLDMEAQASKVLSERAFTYFHSAADSLGALRANERDWSRVSFRPRVLRNVVDADMSCRIMGQSSRLPIFIAPMAMIRLADDEGELAFARAASSHGIPYAISTYSSYSHDEVMQCVNDEGLGRMQMFQLYVPRRRENAIQLIHKARRLGFRSLLVTVDTPVVGKREEDDRYKARVEYQSGVADTPRTADISDSDDKPVLRGVHSSTLNWEDISWIRGAWGDSGPIILKGIQSAEDALLAYHAGVDGIYLSNHGGRQLDFAPSALQTLLEIRKFCPIIIGKLQIYVDGGVRRGSDVLKAICLGATAVGLGRPFVYALGAYGRKGVERAIELLSDEIETTMRLLGANKLSDLSPHYVNTKELEHYLIESVDRKEAKARL</sequence>
<evidence type="ECO:0000256" key="6">
    <source>
        <dbReference type="ARBA" id="ARBA00022630"/>
    </source>
</evidence>
<dbReference type="InterPro" id="IPR001199">
    <property type="entry name" value="Cyt_B5-like_heme/steroid-bd"/>
</dbReference>
<accession>A0AA38XRQ3</accession>
<dbReference type="GO" id="GO:0046872">
    <property type="term" value="F:metal ion binding"/>
    <property type="evidence" value="ECO:0007669"/>
    <property type="project" value="UniProtKB-KW"/>
</dbReference>
<dbReference type="GO" id="GO:0005758">
    <property type="term" value="C:mitochondrial intermembrane space"/>
    <property type="evidence" value="ECO:0007669"/>
    <property type="project" value="UniProtKB-SubCell"/>
</dbReference>
<feature type="binding site" evidence="19">
    <location>
        <position position="206"/>
    </location>
    <ligand>
        <name>glyoxylate</name>
        <dbReference type="ChEBI" id="CHEBI:36655"/>
    </ligand>
</feature>
<evidence type="ECO:0000256" key="17">
    <source>
        <dbReference type="ARBA" id="ARBA00068515"/>
    </source>
</evidence>
<reference evidence="23" key="1">
    <citation type="submission" date="2022-10" db="EMBL/GenBank/DDBJ databases">
        <title>Culturing micro-colonial fungi from biological soil crusts in the Mojave desert and describing Neophaeococcomyces mojavensis, and introducing the new genera and species Taxawa tesnikishii.</title>
        <authorList>
            <person name="Kurbessoian T."/>
            <person name="Stajich J.E."/>
        </authorList>
    </citation>
    <scope>NUCLEOTIDE SEQUENCE</scope>
    <source>
        <strain evidence="23">TK_35</strain>
    </source>
</reference>
<keyword evidence="24" id="KW-1185">Reference proteome</keyword>
<feature type="binding site" evidence="19">
    <location>
        <position position="96"/>
    </location>
    <ligand>
        <name>glyoxylate</name>
        <dbReference type="ChEBI" id="CHEBI:36655"/>
    </ligand>
</feature>
<dbReference type="PROSITE" id="PS00557">
    <property type="entry name" value="FMN_HYDROXY_ACID_DH_1"/>
    <property type="match status" value="1"/>
</dbReference>
<comment type="cofactor">
    <cofactor evidence="1">
        <name>FMN</name>
        <dbReference type="ChEBI" id="CHEBI:58210"/>
    </cofactor>
</comment>
<keyword evidence="8" id="KW-0479">Metal-binding</keyword>
<dbReference type="PROSITE" id="PS51349">
    <property type="entry name" value="FMN_HYDROXY_ACID_DH_2"/>
    <property type="match status" value="1"/>
</dbReference>
<evidence type="ECO:0000256" key="16">
    <source>
        <dbReference type="ARBA" id="ARBA00066458"/>
    </source>
</evidence>
<feature type="binding site" evidence="19">
    <location>
        <position position="204"/>
    </location>
    <ligand>
        <name>FMN</name>
        <dbReference type="ChEBI" id="CHEBI:58210"/>
    </ligand>
</feature>
<evidence type="ECO:0000256" key="20">
    <source>
        <dbReference type="SAM" id="MobiDB-lite"/>
    </source>
</evidence>
<dbReference type="FunFam" id="3.20.20.70:FF:000062">
    <property type="entry name" value="Cytochrome b2, mitochondrial, putative"/>
    <property type="match status" value="1"/>
</dbReference>
<dbReference type="PANTHER" id="PTHR10578">
    <property type="entry name" value="S -2-HYDROXY-ACID OXIDASE-RELATED"/>
    <property type="match status" value="1"/>
</dbReference>
<dbReference type="GO" id="GO:0010181">
    <property type="term" value="F:FMN binding"/>
    <property type="evidence" value="ECO:0007669"/>
    <property type="project" value="InterPro"/>
</dbReference>
<dbReference type="GO" id="GO:0004460">
    <property type="term" value="F:L-lactate dehydrogenase (cytochrome) activity"/>
    <property type="evidence" value="ECO:0007669"/>
    <property type="project" value="UniProtKB-EC"/>
</dbReference>
<feature type="binding site" evidence="19">
    <location>
        <position position="326"/>
    </location>
    <ligand>
        <name>FMN</name>
        <dbReference type="ChEBI" id="CHEBI:58210"/>
    </ligand>
</feature>
<feature type="domain" description="Cytochrome b5 heme-binding" evidence="21">
    <location>
        <begin position="1"/>
        <end position="47"/>
    </location>
</feature>
<evidence type="ECO:0000256" key="9">
    <source>
        <dbReference type="ARBA" id="ARBA00023002"/>
    </source>
</evidence>
<evidence type="ECO:0000256" key="12">
    <source>
        <dbReference type="ARBA" id="ARBA00024042"/>
    </source>
</evidence>
<comment type="similarity">
    <text evidence="15">In the N-terminal section; belongs to the cytochrome b5 family.</text>
</comment>
<comment type="similarity">
    <text evidence="14">In the C-terminal section; belongs to the FMN-dependent alpha-hydroxy acid dehydrogenase family.</text>
</comment>
<keyword evidence="5" id="KW-0349">Heme</keyword>
<evidence type="ECO:0000259" key="21">
    <source>
        <dbReference type="PROSITE" id="PS50255"/>
    </source>
</evidence>
<comment type="cofactor">
    <cofactor evidence="2">
        <name>heme b</name>
        <dbReference type="ChEBI" id="CHEBI:60344"/>
    </cofactor>
</comment>
<comment type="subunit">
    <text evidence="4">Homotetramer.</text>
</comment>
<evidence type="ECO:0000256" key="10">
    <source>
        <dbReference type="ARBA" id="ARBA00023004"/>
    </source>
</evidence>
<dbReference type="Pfam" id="PF00173">
    <property type="entry name" value="Cyt-b5"/>
    <property type="match status" value="1"/>
</dbReference>
<comment type="subcellular location">
    <subcellularLocation>
        <location evidence="3">Mitochondrion intermembrane space</location>
    </subcellularLocation>
</comment>
<feature type="binding site" evidence="19">
    <location>
        <position position="304"/>
    </location>
    <ligand>
        <name>FMN</name>
        <dbReference type="ChEBI" id="CHEBI:58210"/>
    </ligand>
</feature>
<feature type="binding site" evidence="19">
    <location>
        <position position="328"/>
    </location>
    <ligand>
        <name>glyoxylate</name>
        <dbReference type="ChEBI" id="CHEBI:36655"/>
    </ligand>
</feature>